<dbReference type="OrthoDB" id="9794942at2"/>
<accession>A0A1H7NQC6</accession>
<sequence>MEPSLLDALPALVVIDLQKGIVDGPKAHPVEGVVAHAVALAESFRSLGLPVVLVNVAGGAPGRTDFDYGDGDDDDEEDDDDAQDWMELLPDLDPRPSDLRVTKTNWGAFTNSTLHAQLQERGVTQVVLTGINTQIGVETTARTAYELGYNVVLVTDAMTSFDATAHDHSVTRIFPRLEQNTTTADLLAILATRPA</sequence>
<dbReference type="RefSeq" id="WP_042444912.1">
    <property type="nucleotide sequence ID" value="NZ_BBPN01000008.1"/>
</dbReference>
<dbReference type="GO" id="GO:0016787">
    <property type="term" value="F:hydrolase activity"/>
    <property type="evidence" value="ECO:0007669"/>
    <property type="project" value="UniProtKB-KW"/>
</dbReference>
<name>A0A1H7NQC6_STRJI</name>
<proteinExistence type="predicted"/>
<dbReference type="AlphaFoldDB" id="A0A1H7NQC6"/>
<dbReference type="Pfam" id="PF00857">
    <property type="entry name" value="Isochorismatase"/>
    <property type="match status" value="1"/>
</dbReference>
<reference evidence="4" key="1">
    <citation type="submission" date="2016-10" db="EMBL/GenBank/DDBJ databases">
        <authorList>
            <person name="Varghese N."/>
        </authorList>
    </citation>
    <scope>NUCLEOTIDE SEQUENCE [LARGE SCALE GENOMIC DNA]</scope>
    <source>
        <strain evidence="4">DSM 45096 / BCRC 16803 / CGMCC 4.1857 / CIP 109030 / JCM 12277 / KCTC 19219 / NBRC 100920 / 33214</strain>
    </source>
</reference>
<dbReference type="Gene3D" id="3.40.50.850">
    <property type="entry name" value="Isochorismatase-like"/>
    <property type="match status" value="1"/>
</dbReference>
<organism evidence="3 4">
    <name type="scientific">Streptacidiphilus jiangxiensis</name>
    <dbReference type="NCBI Taxonomy" id="235985"/>
    <lineage>
        <taxon>Bacteria</taxon>
        <taxon>Bacillati</taxon>
        <taxon>Actinomycetota</taxon>
        <taxon>Actinomycetes</taxon>
        <taxon>Kitasatosporales</taxon>
        <taxon>Streptomycetaceae</taxon>
        <taxon>Streptacidiphilus</taxon>
    </lineage>
</organism>
<keyword evidence="4" id="KW-1185">Reference proteome</keyword>
<dbReference type="InterPro" id="IPR050272">
    <property type="entry name" value="Isochorismatase-like_hydrls"/>
</dbReference>
<evidence type="ECO:0000259" key="2">
    <source>
        <dbReference type="Pfam" id="PF00857"/>
    </source>
</evidence>
<evidence type="ECO:0000313" key="4">
    <source>
        <dbReference type="Proteomes" id="UP000183015"/>
    </source>
</evidence>
<protein>
    <submittedName>
        <fullName evidence="3">Nicotinamidase-related amidase</fullName>
    </submittedName>
</protein>
<dbReference type="InterPro" id="IPR000868">
    <property type="entry name" value="Isochorismatase-like_dom"/>
</dbReference>
<dbReference type="Proteomes" id="UP000183015">
    <property type="component" value="Unassembled WGS sequence"/>
</dbReference>
<dbReference type="eggNOG" id="COG1335">
    <property type="taxonomic scope" value="Bacteria"/>
</dbReference>
<dbReference type="CDD" id="cd00431">
    <property type="entry name" value="cysteine_hydrolases"/>
    <property type="match status" value="1"/>
</dbReference>
<evidence type="ECO:0000313" key="3">
    <source>
        <dbReference type="EMBL" id="SEL25682.1"/>
    </source>
</evidence>
<dbReference type="PANTHER" id="PTHR43540">
    <property type="entry name" value="PEROXYUREIDOACRYLATE/UREIDOACRYLATE AMIDOHYDROLASE-RELATED"/>
    <property type="match status" value="1"/>
</dbReference>
<dbReference type="SUPFAM" id="SSF52499">
    <property type="entry name" value="Isochorismatase-like hydrolases"/>
    <property type="match status" value="1"/>
</dbReference>
<gene>
    <name evidence="3" type="ORF">SAMN05414137_10726</name>
</gene>
<dbReference type="PANTHER" id="PTHR43540:SF7">
    <property type="entry name" value="ISOCHORISMATASE FAMILY PROTEIN YECD"/>
    <property type="match status" value="1"/>
</dbReference>
<evidence type="ECO:0000256" key="1">
    <source>
        <dbReference type="ARBA" id="ARBA00022801"/>
    </source>
</evidence>
<keyword evidence="1" id="KW-0378">Hydrolase</keyword>
<dbReference type="EMBL" id="FOAZ01000007">
    <property type="protein sequence ID" value="SEL25682.1"/>
    <property type="molecule type" value="Genomic_DNA"/>
</dbReference>
<feature type="domain" description="Isochorismatase-like" evidence="2">
    <location>
        <begin position="11"/>
        <end position="185"/>
    </location>
</feature>
<dbReference type="InterPro" id="IPR036380">
    <property type="entry name" value="Isochorismatase-like_sf"/>
</dbReference>
<dbReference type="STRING" id="235985.SAMN05414137_10726"/>